<evidence type="ECO:0000256" key="3">
    <source>
        <dbReference type="ARBA" id="ARBA00023033"/>
    </source>
</evidence>
<keyword evidence="5" id="KW-1185">Reference proteome</keyword>
<dbReference type="Gene3D" id="3.50.50.60">
    <property type="entry name" value="FAD/NAD(P)-binding domain"/>
    <property type="match status" value="2"/>
</dbReference>
<keyword evidence="2" id="KW-0560">Oxidoreductase</keyword>
<dbReference type="SUPFAM" id="SSF51905">
    <property type="entry name" value="FAD/NAD(P)-binding domain"/>
    <property type="match status" value="1"/>
</dbReference>
<dbReference type="PANTHER" id="PTHR13789">
    <property type="entry name" value="MONOOXYGENASE"/>
    <property type="match status" value="1"/>
</dbReference>
<evidence type="ECO:0008006" key="6">
    <source>
        <dbReference type="Google" id="ProtNLM"/>
    </source>
</evidence>
<dbReference type="AlphaFoldDB" id="A0A1E1JZA5"/>
<name>A0A1E1JZA5_9HELO</name>
<dbReference type="InParanoid" id="A0A1E1JZA5"/>
<evidence type="ECO:0000313" key="5">
    <source>
        <dbReference type="Proteomes" id="UP000178129"/>
    </source>
</evidence>
<sequence>MLKIAIIGGGPTGLATAISLAEKGRGKIEIHVYERRWKNGGDGICYSSSIRRDQVVTLQDSVTNLMSKDTRLALFQDRPERVWPLSANISIRKVENRLLRRCQDLRGLVTLHSMVVEPNTLCKSSNFHVVIGADGASSCLRSAYFDSTERGKSYAAGIALKRPAGLPWSQPLNLFLTLGQTRYLLNASELDGGGYLNMQLIEQEWSEMVNVSGKPVTFGNPGCVRIDGQLPPGFETHQLFAPSENGGALWKSIKEGLKLFGFDIEDVVNVVRIPIVVQAVKDCVQHMPHVARPHALVALVGDAAMTVHFWPGTGLNSGIKSGIALANEITDAFHDGQLTGLPISAVRGYTEFMLRLQVREHDQRSIPILNLSGTPEMLAWLLERAHEVPQKVAIEWLIDTMGQIATRLQMRQDWVWKPVRNIKKQLREVLMQLDLRTLQEMAVTFPWPTKEMSGDEILPHFEQESCCFRQSLPRATQALFHEEAVTIMRWKTLGRDYKSKYERNVYEKQRDVIFHSKSALVLSGT</sequence>
<dbReference type="InterPro" id="IPR050493">
    <property type="entry name" value="FAD-dep_Monooxygenase_BioMet"/>
</dbReference>
<protein>
    <recommendedName>
        <fullName evidence="6">FAD-binding domain-containing protein</fullName>
    </recommendedName>
</protein>
<keyword evidence="3" id="KW-0503">Monooxygenase</keyword>
<evidence type="ECO:0000313" key="4">
    <source>
        <dbReference type="EMBL" id="CZS91196.1"/>
    </source>
</evidence>
<comment type="caution">
    <text evidence="4">The sequence shown here is derived from an EMBL/GenBank/DDBJ whole genome shotgun (WGS) entry which is preliminary data.</text>
</comment>
<dbReference type="PRINTS" id="PR00420">
    <property type="entry name" value="RNGMNOXGNASE"/>
</dbReference>
<gene>
    <name evidence="4" type="ORF">RCO7_01487</name>
</gene>
<dbReference type="Proteomes" id="UP000178129">
    <property type="component" value="Unassembled WGS sequence"/>
</dbReference>
<evidence type="ECO:0000256" key="2">
    <source>
        <dbReference type="ARBA" id="ARBA00023002"/>
    </source>
</evidence>
<comment type="similarity">
    <text evidence="1">Belongs to the paxM FAD-dependent monooxygenase family.</text>
</comment>
<accession>A0A1E1JZA5</accession>
<proteinExistence type="inferred from homology"/>
<reference evidence="5" key="1">
    <citation type="submission" date="2016-03" db="EMBL/GenBank/DDBJ databases">
        <authorList>
            <person name="Ploux O."/>
        </authorList>
    </citation>
    <scope>NUCLEOTIDE SEQUENCE [LARGE SCALE GENOMIC DNA]</scope>
    <source>
        <strain evidence="5">UK7</strain>
    </source>
</reference>
<evidence type="ECO:0000256" key="1">
    <source>
        <dbReference type="ARBA" id="ARBA00007992"/>
    </source>
</evidence>
<dbReference type="Pfam" id="PF13450">
    <property type="entry name" value="NAD_binding_8"/>
    <property type="match status" value="1"/>
</dbReference>
<dbReference type="PANTHER" id="PTHR13789:SF309">
    <property type="entry name" value="PUTATIVE (AFU_ORTHOLOGUE AFUA_6G14510)-RELATED"/>
    <property type="match status" value="1"/>
</dbReference>
<dbReference type="EMBL" id="FJUW01000004">
    <property type="protein sequence ID" value="CZS91196.1"/>
    <property type="molecule type" value="Genomic_DNA"/>
</dbReference>
<organism evidence="4 5">
    <name type="scientific">Rhynchosporium graminicola</name>
    <dbReference type="NCBI Taxonomy" id="2792576"/>
    <lineage>
        <taxon>Eukaryota</taxon>
        <taxon>Fungi</taxon>
        <taxon>Dikarya</taxon>
        <taxon>Ascomycota</taxon>
        <taxon>Pezizomycotina</taxon>
        <taxon>Leotiomycetes</taxon>
        <taxon>Helotiales</taxon>
        <taxon>Ploettnerulaceae</taxon>
        <taxon>Rhynchosporium</taxon>
    </lineage>
</organism>
<dbReference type="InterPro" id="IPR036188">
    <property type="entry name" value="FAD/NAD-bd_sf"/>
</dbReference>
<dbReference type="GO" id="GO:0004497">
    <property type="term" value="F:monooxygenase activity"/>
    <property type="evidence" value="ECO:0007669"/>
    <property type="project" value="UniProtKB-KW"/>
</dbReference>